<dbReference type="EMBL" id="FUKM01000017">
    <property type="protein sequence ID" value="SJN10901.1"/>
    <property type="molecule type" value="Genomic_DNA"/>
</dbReference>
<reference evidence="1 2" key="1">
    <citation type="submission" date="2017-02" db="EMBL/GenBank/DDBJ databases">
        <authorList>
            <person name="Dridi B."/>
        </authorList>
    </citation>
    <scope>NUCLEOTIDE SEQUENCE [LARGE SCALE GENOMIC DNA]</scope>
    <source>
        <strain evidence="1 2">JB380</strain>
    </source>
</reference>
<organism evidence="1 2">
    <name type="scientific">Halomonas citrativorans</name>
    <dbReference type="NCBI Taxonomy" id="2742612"/>
    <lineage>
        <taxon>Bacteria</taxon>
        <taxon>Pseudomonadati</taxon>
        <taxon>Pseudomonadota</taxon>
        <taxon>Gammaproteobacteria</taxon>
        <taxon>Oceanospirillales</taxon>
        <taxon>Halomonadaceae</taxon>
        <taxon>Halomonas</taxon>
    </lineage>
</organism>
<dbReference type="Proteomes" id="UP000196331">
    <property type="component" value="Unassembled WGS sequence"/>
</dbReference>
<accession>A0A1R4HTK7</accession>
<comment type="caution">
    <text evidence="1">The sequence shown here is derived from an EMBL/GenBank/DDBJ whole genome shotgun (WGS) entry which is preliminary data.</text>
</comment>
<sequence>MYQWIIGRANNYSARYTSGPNIVTLSPTRRLTGGVIVNQCVIYFRHYRRFH</sequence>
<proteinExistence type="predicted"/>
<name>A0A1R4HTK7_9GAMM</name>
<protein>
    <submittedName>
        <fullName evidence="1">Uncharacterized protein</fullName>
    </submittedName>
</protein>
<evidence type="ECO:0000313" key="1">
    <source>
        <dbReference type="EMBL" id="SJN10901.1"/>
    </source>
</evidence>
<evidence type="ECO:0000313" key="2">
    <source>
        <dbReference type="Proteomes" id="UP000196331"/>
    </source>
</evidence>
<dbReference type="AlphaFoldDB" id="A0A1R4HTK7"/>
<gene>
    <name evidence="1" type="ORF">CZ787_04630</name>
</gene>